<accession>A0AC11CKI7</accession>
<proteinExistence type="predicted"/>
<protein>
    <submittedName>
        <fullName evidence="1">Uncharacterized protein</fullName>
    </submittedName>
</protein>
<name>A0AC11CKI7_SHEEP</name>
<dbReference type="Ensembl" id="ENSOART00020038752.2">
    <property type="protein sequence ID" value="ENSOARP00020032098.2"/>
    <property type="gene ID" value="ENSOARG00020024754.2"/>
</dbReference>
<reference evidence="1" key="3">
    <citation type="submission" date="2025-09" db="UniProtKB">
        <authorList>
            <consortium name="Ensembl"/>
        </authorList>
    </citation>
    <scope>IDENTIFICATION</scope>
</reference>
<reference evidence="1" key="2">
    <citation type="submission" date="2025-08" db="UniProtKB">
        <authorList>
            <consortium name="Ensembl"/>
        </authorList>
    </citation>
    <scope>IDENTIFICATION</scope>
</reference>
<organism evidence="1">
    <name type="scientific">Ovis aries</name>
    <name type="common">Sheep</name>
    <dbReference type="NCBI Taxonomy" id="9940"/>
    <lineage>
        <taxon>Eukaryota</taxon>
        <taxon>Metazoa</taxon>
        <taxon>Chordata</taxon>
        <taxon>Craniata</taxon>
        <taxon>Vertebrata</taxon>
        <taxon>Euteleostomi</taxon>
        <taxon>Mammalia</taxon>
        <taxon>Eutheria</taxon>
        <taxon>Laurasiatheria</taxon>
        <taxon>Artiodactyla</taxon>
        <taxon>Ruminantia</taxon>
        <taxon>Pecora</taxon>
        <taxon>Bovidae</taxon>
        <taxon>Caprinae</taxon>
        <taxon>Ovis</taxon>
    </lineage>
</organism>
<evidence type="ECO:0000313" key="1">
    <source>
        <dbReference type="Ensembl" id="ENSOARP00020032098.2"/>
    </source>
</evidence>
<sequence>MLSELIIFVVDLTLALAFFIIIYAVYLIAATSIFISVLFYIFKGEMKKNYDFIMSRAWVLDSSNAAGKPFLGSIETVSSMMPPAHLPAPKEGAFSL</sequence>
<reference evidence="1" key="1">
    <citation type="submission" date="2020-11" db="EMBL/GenBank/DDBJ databases">
        <authorList>
            <person name="Davenport K.M."/>
            <person name="Bickhart D.M."/>
            <person name="Smith T.P.L."/>
            <person name="Murdoch B.M."/>
            <person name="Rosen B.D."/>
        </authorList>
    </citation>
    <scope>NUCLEOTIDE SEQUENCE [LARGE SCALE GENOMIC DNA]</scope>
    <source>
        <strain evidence="1">OAR_USU_Benz2616</strain>
    </source>
</reference>